<name>A0A834I3B4_RHYFE</name>
<dbReference type="InterPro" id="IPR037817">
    <property type="entry name" value="TAF7"/>
</dbReference>
<dbReference type="OrthoDB" id="153872at2759"/>
<dbReference type="PANTHER" id="PTHR12228:SF0">
    <property type="entry name" value="TATA-BOX BINDING PROTEIN ASSOCIATED FACTOR 7"/>
    <property type="match status" value="1"/>
</dbReference>
<evidence type="ECO:0000256" key="1">
    <source>
        <dbReference type="ARBA" id="ARBA00004123"/>
    </source>
</evidence>
<sequence length="170" mass="19754">MNYQKSDLELEEQFILRLPLKDAEKIRDILRNKPDRFRKMLKIDLDVGKGIGSVYLANMYKTADICHIVECFEEPLNCFSKDLNNGYTPPLKNVKSKRFRKTLDNPDVVQETELLTKELYYLISTDLEAVSTKFEIIYDQNKMEYTDGNSTVSEKFLFGNVTSSDSNDEL</sequence>
<keyword evidence="4" id="KW-0804">Transcription</keyword>
<evidence type="ECO:0000256" key="4">
    <source>
        <dbReference type="ARBA" id="ARBA00023163"/>
    </source>
</evidence>
<evidence type="ECO:0000256" key="3">
    <source>
        <dbReference type="ARBA" id="ARBA00023015"/>
    </source>
</evidence>
<dbReference type="InterPro" id="IPR006751">
    <property type="entry name" value="TAFII55_prot_cons_reg"/>
</dbReference>
<accession>A0A834I3B4</accession>
<dbReference type="GO" id="GO:0005669">
    <property type="term" value="C:transcription factor TFIID complex"/>
    <property type="evidence" value="ECO:0007669"/>
    <property type="project" value="InterPro"/>
</dbReference>
<dbReference type="SMART" id="SM01370">
    <property type="entry name" value="TAFII55_N"/>
    <property type="match status" value="1"/>
</dbReference>
<feature type="domain" description="TAFII55 protein conserved region" evidence="6">
    <location>
        <begin position="10"/>
        <end position="131"/>
    </location>
</feature>
<evidence type="ECO:0000256" key="2">
    <source>
        <dbReference type="ARBA" id="ARBA00009368"/>
    </source>
</evidence>
<evidence type="ECO:0000313" key="8">
    <source>
        <dbReference type="Proteomes" id="UP000625711"/>
    </source>
</evidence>
<dbReference type="EMBL" id="JAACXV010013907">
    <property type="protein sequence ID" value="KAF7271743.1"/>
    <property type="molecule type" value="Genomic_DNA"/>
</dbReference>
<protein>
    <recommendedName>
        <fullName evidence="6">TAFII55 protein conserved region domain-containing protein</fullName>
    </recommendedName>
</protein>
<comment type="similarity">
    <text evidence="2">Belongs to the TAF7 family.</text>
</comment>
<dbReference type="GO" id="GO:0016251">
    <property type="term" value="F:RNA polymerase II general transcription initiation factor activity"/>
    <property type="evidence" value="ECO:0007669"/>
    <property type="project" value="TreeGrafter"/>
</dbReference>
<evidence type="ECO:0000313" key="7">
    <source>
        <dbReference type="EMBL" id="KAF7271743.1"/>
    </source>
</evidence>
<organism evidence="7 8">
    <name type="scientific">Rhynchophorus ferrugineus</name>
    <name type="common">Red palm weevil</name>
    <name type="synonym">Curculio ferrugineus</name>
    <dbReference type="NCBI Taxonomy" id="354439"/>
    <lineage>
        <taxon>Eukaryota</taxon>
        <taxon>Metazoa</taxon>
        <taxon>Ecdysozoa</taxon>
        <taxon>Arthropoda</taxon>
        <taxon>Hexapoda</taxon>
        <taxon>Insecta</taxon>
        <taxon>Pterygota</taxon>
        <taxon>Neoptera</taxon>
        <taxon>Endopterygota</taxon>
        <taxon>Coleoptera</taxon>
        <taxon>Polyphaga</taxon>
        <taxon>Cucujiformia</taxon>
        <taxon>Curculionidae</taxon>
        <taxon>Dryophthorinae</taxon>
        <taxon>Rhynchophorus</taxon>
    </lineage>
</organism>
<comment type="caution">
    <text evidence="7">The sequence shown here is derived from an EMBL/GenBank/DDBJ whole genome shotgun (WGS) entry which is preliminary data.</text>
</comment>
<proteinExistence type="inferred from homology"/>
<evidence type="ECO:0000256" key="5">
    <source>
        <dbReference type="ARBA" id="ARBA00023242"/>
    </source>
</evidence>
<dbReference type="GO" id="GO:0051123">
    <property type="term" value="P:RNA polymerase II preinitiation complex assembly"/>
    <property type="evidence" value="ECO:0007669"/>
    <property type="project" value="TreeGrafter"/>
</dbReference>
<keyword evidence="5" id="KW-0539">Nucleus</keyword>
<dbReference type="AlphaFoldDB" id="A0A834I3B4"/>
<gene>
    <name evidence="7" type="ORF">GWI33_015421</name>
</gene>
<keyword evidence="3" id="KW-0805">Transcription regulation</keyword>
<reference evidence="7" key="1">
    <citation type="submission" date="2020-08" db="EMBL/GenBank/DDBJ databases">
        <title>Genome sequencing and assembly of the red palm weevil Rhynchophorus ferrugineus.</title>
        <authorList>
            <person name="Dias G.B."/>
            <person name="Bergman C.M."/>
            <person name="Manee M."/>
        </authorList>
    </citation>
    <scope>NUCLEOTIDE SEQUENCE</scope>
    <source>
        <strain evidence="7">AA-2017</strain>
        <tissue evidence="7">Whole larva</tissue>
    </source>
</reference>
<dbReference type="Pfam" id="PF04658">
    <property type="entry name" value="TAFII55_N"/>
    <property type="match status" value="1"/>
</dbReference>
<keyword evidence="8" id="KW-1185">Reference proteome</keyword>
<evidence type="ECO:0000259" key="6">
    <source>
        <dbReference type="SMART" id="SM01370"/>
    </source>
</evidence>
<dbReference type="Proteomes" id="UP000625711">
    <property type="component" value="Unassembled WGS sequence"/>
</dbReference>
<comment type="subcellular location">
    <subcellularLocation>
        <location evidence="1">Nucleus</location>
    </subcellularLocation>
</comment>
<dbReference type="PANTHER" id="PTHR12228">
    <property type="entry name" value="TRANSCRIPTION INITIATION FACTOR TFIID 55 KD SUBUNIT-RELATED"/>
    <property type="match status" value="1"/>
</dbReference>